<keyword evidence="3" id="KW-1185">Reference proteome</keyword>
<evidence type="ECO:0000259" key="1">
    <source>
        <dbReference type="Pfam" id="PF06568"/>
    </source>
</evidence>
<feature type="domain" description="YjiS-like" evidence="1">
    <location>
        <begin position="2"/>
        <end position="33"/>
    </location>
</feature>
<proteinExistence type="predicted"/>
<evidence type="ECO:0000313" key="2">
    <source>
        <dbReference type="EMBL" id="PSJ64934.1"/>
    </source>
</evidence>
<organism evidence="2 3">
    <name type="scientific">Kumtagia ephedrae</name>
    <dbReference type="NCBI Taxonomy" id="2116701"/>
    <lineage>
        <taxon>Bacteria</taxon>
        <taxon>Pseudomonadati</taxon>
        <taxon>Pseudomonadota</taxon>
        <taxon>Alphaproteobacteria</taxon>
        <taxon>Hyphomicrobiales</taxon>
        <taxon>Phyllobacteriaceae</taxon>
        <taxon>Kumtagia</taxon>
    </lineage>
</organism>
<dbReference type="Proteomes" id="UP000241229">
    <property type="component" value="Unassembled WGS sequence"/>
</dbReference>
<dbReference type="EMBL" id="PXYK01000003">
    <property type="protein sequence ID" value="PSJ64934.1"/>
    <property type="molecule type" value="Genomic_DNA"/>
</dbReference>
<name>A0A2P7SR14_9HYPH</name>
<evidence type="ECO:0000313" key="3">
    <source>
        <dbReference type="Proteomes" id="UP000241229"/>
    </source>
</evidence>
<reference evidence="2 3" key="1">
    <citation type="submission" date="2018-03" db="EMBL/GenBank/DDBJ databases">
        <title>The draft genome of Mesorhizobium sp. 6GN-30.</title>
        <authorList>
            <person name="Liu L."/>
            <person name="Li L."/>
            <person name="Wang T."/>
            <person name="Zhang X."/>
            <person name="Liang L."/>
        </authorList>
    </citation>
    <scope>NUCLEOTIDE SEQUENCE [LARGE SCALE GENOMIC DNA]</scope>
    <source>
        <strain evidence="2 3">6GN30</strain>
    </source>
</reference>
<protein>
    <submittedName>
        <fullName evidence="2">DUF1127 domain-containing protein</fullName>
    </submittedName>
</protein>
<dbReference type="InterPro" id="IPR009506">
    <property type="entry name" value="YjiS-like"/>
</dbReference>
<sequence length="46" mass="5517">MLAAWYDRYCQRRDLAELDDRLLADIGMSRKQALTESAVPFWRTKR</sequence>
<accession>A0A2P7SR14</accession>
<dbReference type="Pfam" id="PF06568">
    <property type="entry name" value="YjiS-like"/>
    <property type="match status" value="1"/>
</dbReference>
<dbReference type="AlphaFoldDB" id="A0A2P7SR14"/>
<gene>
    <name evidence="2" type="ORF">C7I84_03800</name>
</gene>
<comment type="caution">
    <text evidence="2">The sequence shown here is derived from an EMBL/GenBank/DDBJ whole genome shotgun (WGS) entry which is preliminary data.</text>
</comment>